<feature type="coiled-coil region" evidence="1">
    <location>
        <begin position="84"/>
        <end position="111"/>
    </location>
</feature>
<evidence type="ECO:0000313" key="2">
    <source>
        <dbReference type="EMBL" id="AAP26905.1"/>
    </source>
</evidence>
<dbReference type="Proteomes" id="UP000000427">
    <property type="component" value="Chromosome"/>
</dbReference>
<accession>A0A2P0HFV5</accession>
<keyword evidence="1" id="KW-0175">Coiled coil</keyword>
<dbReference type="InterPro" id="IPR010094">
    <property type="entry name" value="Transposase_put_N"/>
</dbReference>
<protein>
    <submittedName>
        <fullName evidence="2">Transposase, IS605 family, OrfA</fullName>
    </submittedName>
</protein>
<sequence>MKTTRTCKINSITKEQTEDLITLIRTFESAKRYSFNRLIEGENEKELIKKLQPKYLLNKRFCEDAILQAQSILFSQKELLPVYLENNQKKLEKTLQKIDDYERGKKDLNKLH</sequence>
<dbReference type="KEGG" id="ban:BA_3092"/>
<reference evidence="2 3" key="1">
    <citation type="journal article" date="2003" name="Nature">
        <title>The genome sequence of Bacillus anthracis Ames and comparison to closely related bacteria.</title>
        <authorList>
            <person name="Read T.D."/>
            <person name="Peterson S.N."/>
            <person name="Tourasse N."/>
            <person name="Baillie L.W."/>
            <person name="Paulsen I.T."/>
            <person name="Nelson K.E."/>
            <person name="Tettelin H."/>
            <person name="Fouts D.E."/>
            <person name="Eisen J.A."/>
            <person name="Gill S.R."/>
            <person name="Holtzapple E.K."/>
            <person name="Okstad O.A."/>
            <person name="Helgason E."/>
            <person name="Rilstone J."/>
            <person name="Wu M."/>
            <person name="Kolonay J.F."/>
            <person name="Beanan M.J."/>
            <person name="Dodson R.J."/>
            <person name="Brinkac L.M."/>
            <person name="Gwinn M."/>
            <person name="DeBoy R.T."/>
            <person name="Madpu R."/>
            <person name="Daugherty S.C."/>
            <person name="Durkin A.S."/>
            <person name="Haft D.H."/>
            <person name="Nelson W.C."/>
            <person name="Peterson J.D."/>
            <person name="Pop M."/>
            <person name="Khouri H.M."/>
            <person name="Radune D."/>
            <person name="Benton J.L."/>
            <person name="Mahamoud Y."/>
            <person name="Jiang L."/>
            <person name="Hance I.R."/>
            <person name="Weidman J.F."/>
            <person name="Berry K.J."/>
            <person name="Plaut R.D."/>
            <person name="Wolf A.M."/>
            <person name="Watkins K.L."/>
            <person name="Nierman W.C."/>
            <person name="Hazen A."/>
            <person name="Cline R."/>
            <person name="Redmond C."/>
            <person name="Thwaite J.E."/>
            <person name="White O."/>
            <person name="Salzberg S.L."/>
            <person name="Thomason B."/>
            <person name="Friedlander A.M."/>
            <person name="Koehler T.M."/>
            <person name="Hanna P.C."/>
            <person name="Kolsto A.B."/>
            <person name="Fraser C.M."/>
        </authorList>
    </citation>
    <scope>NUCLEOTIDE SEQUENCE [LARGE SCALE GENOMIC DNA]</scope>
    <source>
        <strain evidence="3">Ames / isolate Porton</strain>
    </source>
</reference>
<organism evidence="2 3">
    <name type="scientific">Bacillus anthracis</name>
    <name type="common">anthrax bacterium</name>
    <dbReference type="NCBI Taxonomy" id="1392"/>
    <lineage>
        <taxon>Bacteria</taxon>
        <taxon>Bacillati</taxon>
        <taxon>Bacillota</taxon>
        <taxon>Bacilli</taxon>
        <taxon>Bacillales</taxon>
        <taxon>Bacillaceae</taxon>
        <taxon>Bacillus</taxon>
        <taxon>Bacillus cereus group</taxon>
    </lineage>
</organism>
<evidence type="ECO:0000256" key="1">
    <source>
        <dbReference type="SAM" id="Coils"/>
    </source>
</evidence>
<dbReference type="RefSeq" id="WP_025388421.1">
    <property type="nucleotide sequence ID" value="NZ_JBIXFS010000018.1"/>
</dbReference>
<gene>
    <name evidence="2" type="ordered locus">BA_3092</name>
</gene>
<proteinExistence type="predicted"/>
<evidence type="ECO:0000313" key="3">
    <source>
        <dbReference type="Proteomes" id="UP000000427"/>
    </source>
</evidence>
<dbReference type="AlphaFoldDB" id="A0A2P0HFV5"/>
<dbReference type="NCBIfam" id="TIGR01765">
    <property type="entry name" value="tspaseT_teng_N"/>
    <property type="match status" value="1"/>
</dbReference>
<name>A0A2P0HFV5_BACAN</name>
<dbReference type="EMBL" id="AE016879">
    <property type="protein sequence ID" value="AAP26905.1"/>
    <property type="molecule type" value="Genomic_DNA"/>
</dbReference>